<keyword evidence="3" id="KW-0498">Mitosis</keyword>
<evidence type="ECO:0000256" key="3">
    <source>
        <dbReference type="ARBA" id="ARBA00022776"/>
    </source>
</evidence>
<feature type="compositionally biased region" description="Basic residues" evidence="6">
    <location>
        <begin position="1372"/>
        <end position="1397"/>
    </location>
</feature>
<dbReference type="GO" id="GO:0000785">
    <property type="term" value="C:chromatin"/>
    <property type="evidence" value="ECO:0007669"/>
    <property type="project" value="TreeGrafter"/>
</dbReference>
<reference evidence="7 8" key="1">
    <citation type="submission" date="2023-11" db="EMBL/GenBank/DDBJ databases">
        <title>Dfirmibasis_genome.</title>
        <authorList>
            <person name="Edelbroek B."/>
            <person name="Kjellin J."/>
            <person name="Jerlstrom-Hultqvist J."/>
            <person name="Soderbom F."/>
        </authorList>
    </citation>
    <scope>NUCLEOTIDE SEQUENCE [LARGE SCALE GENOMIC DNA]</scope>
    <source>
        <strain evidence="7 8">TNS-C-14</strain>
    </source>
</reference>
<dbReference type="SUPFAM" id="SSF48371">
    <property type="entry name" value="ARM repeat"/>
    <property type="match status" value="1"/>
</dbReference>
<dbReference type="Gene3D" id="1.25.10.10">
    <property type="entry name" value="Leucine-rich Repeat Variant"/>
    <property type="match status" value="1"/>
</dbReference>
<organism evidence="7 8">
    <name type="scientific">Dictyostelium firmibasis</name>
    <dbReference type="NCBI Taxonomy" id="79012"/>
    <lineage>
        <taxon>Eukaryota</taxon>
        <taxon>Amoebozoa</taxon>
        <taxon>Evosea</taxon>
        <taxon>Eumycetozoa</taxon>
        <taxon>Dictyostelia</taxon>
        <taxon>Dictyosteliales</taxon>
        <taxon>Dictyosteliaceae</taxon>
        <taxon>Dictyostelium</taxon>
    </lineage>
</organism>
<dbReference type="EMBL" id="JAVFKY010000004">
    <property type="protein sequence ID" value="KAK5577587.1"/>
    <property type="molecule type" value="Genomic_DNA"/>
</dbReference>
<feature type="region of interest" description="Disordered" evidence="6">
    <location>
        <begin position="672"/>
        <end position="691"/>
    </location>
</feature>
<keyword evidence="8" id="KW-1185">Reference proteome</keyword>
<name>A0AAN7TWK9_9MYCE</name>
<comment type="subcellular location">
    <subcellularLocation>
        <location evidence="1">Nucleus</location>
    </subcellularLocation>
</comment>
<comment type="caution">
    <text evidence="7">The sequence shown here is derived from an EMBL/GenBank/DDBJ whole genome shotgun (WGS) entry which is preliminary data.</text>
</comment>
<gene>
    <name evidence="7" type="ORF">RB653_002530</name>
</gene>
<dbReference type="GO" id="GO:0006281">
    <property type="term" value="P:DNA repair"/>
    <property type="evidence" value="ECO:0007669"/>
    <property type="project" value="TreeGrafter"/>
</dbReference>
<evidence type="ECO:0000256" key="2">
    <source>
        <dbReference type="ARBA" id="ARBA00022618"/>
    </source>
</evidence>
<dbReference type="InterPro" id="IPR016024">
    <property type="entry name" value="ARM-type_fold"/>
</dbReference>
<feature type="compositionally biased region" description="Acidic residues" evidence="6">
    <location>
        <begin position="1400"/>
        <end position="1420"/>
    </location>
</feature>
<dbReference type="Proteomes" id="UP001344447">
    <property type="component" value="Unassembled WGS sequence"/>
</dbReference>
<feature type="compositionally biased region" description="Low complexity" evidence="6">
    <location>
        <begin position="82"/>
        <end position="135"/>
    </location>
</feature>
<evidence type="ECO:0000313" key="8">
    <source>
        <dbReference type="Proteomes" id="UP001344447"/>
    </source>
</evidence>
<evidence type="ECO:0000256" key="5">
    <source>
        <dbReference type="ARBA" id="ARBA00023306"/>
    </source>
</evidence>
<dbReference type="CDD" id="cd19953">
    <property type="entry name" value="PDS5"/>
    <property type="match status" value="1"/>
</dbReference>
<dbReference type="InterPro" id="IPR011989">
    <property type="entry name" value="ARM-like"/>
</dbReference>
<evidence type="ECO:0000256" key="6">
    <source>
        <dbReference type="SAM" id="MobiDB-lite"/>
    </source>
</evidence>
<dbReference type="GO" id="GO:0007064">
    <property type="term" value="P:mitotic sister chromatid cohesion"/>
    <property type="evidence" value="ECO:0007669"/>
    <property type="project" value="InterPro"/>
</dbReference>
<evidence type="ECO:0000256" key="4">
    <source>
        <dbReference type="ARBA" id="ARBA00023242"/>
    </source>
</evidence>
<feature type="compositionally biased region" description="Low complexity" evidence="6">
    <location>
        <begin position="1361"/>
        <end position="1371"/>
    </location>
</feature>
<keyword evidence="2" id="KW-0132">Cell division</keyword>
<dbReference type="PANTHER" id="PTHR12663">
    <property type="entry name" value="ANDROGEN INDUCED INHIBITOR OF PROLIFERATION AS3 / PDS5-RELATED"/>
    <property type="match status" value="1"/>
</dbReference>
<sequence length="1420" mass="162822">MATVAKRTTRAASEVAKSKAATNLPSIRKRKSIENEDENDNQNNTSMNDEADSDIDEEDESKFEEEFTVKNKRQKKSPSKPQPQKSITTPTKPTSKTTSKQSKPTAPVQSSQQKQTPQSSQTTSKKQVSSQQPTPQKKKETKIKYNLKPINIERLATYDQHMGGTLSNEKIIKRLKKLDEYLQDKKRGDTEGLEIVLEVLIDPKFADNKIFDIRLMTSCCLSEIFRIYAPTLPFDMVVLKVVFKLFTEQVLQGDKVDKKLFPQYFQMLERLSVIKVFALLALVDSTMLTPFFRNCLSRVHGDKEHQPMDIMFSTLLNTILESLEEVPTSLWNELLESLIEREKGGVPTAKAIFTHDLIETNSRFLQVHFELFLQDLLEPDIVGQQQQDSTLSNSGVSKQLKKKKNEILFEMFNILPEFIYPALQNLEFDLEDVNPTIRKGAALVLSRCYSTESASDELIAQRPTLYTTFLNRFHDVDIKIRTIMMEFSQHFTTSSEMEMERVLKSVRDRFRDSEPDIRIKAIQVFQAYILKNPEVMNPDLMSEYLERVRDKDGKVRKDAEISLSTVWRSVREKYGHIDSWSNTLIGCFSSIPNTLLHCLGLYDDDKYRIEIAFDSILLPQHSDIKNRSQVFLEIYKYLDEANKQLFKKYLEEKKSLRQEFLALIQFLKNPKVTSTPTSKKPQPQQQQQQQPENDIEVYITHVDNLLPKFIGESSKKLVRQLITPQNKKILDLLVLISDINTTFQEQYNIKISIISKAQNESSFSEFIKYMVNKLAYSIVGKENIKYLLRGLRSDLGLDNFDKNNQIDLLEEFNEKIYEKEIKDGVPETLEVLLMLSNVYPNIFDDYGDQLVGFLTCSKSIVHPMLQILSNSSKTLKLSKKTLKSTLDMLLRLAQVPQPTIARLAFKTFIKFATPALTSVNSTTGKVENNGLVVTLKDLANNLFDQLEDKSKNLLSILEVIGCLAKGYSLVLADHLDTLDILLIKKIMTGPCTLDFNQKVQLNKSEHHLTSYSKDVLIKIAGIKCMSNYLLGLREITKKSHEMVNMLFEFYNGLGKNKTYTDLEKSHLKIHIAIGLLRVFQRSAYEKEITPEQFILICNSTSITTKQRGDPLIRRLIEKLAKVMILNRLPMKYMAAFGMAAQQPYSVLALVRKHTTSIIKTRRMVISRLAASLSMAKNLTEFYPESSMPYFLYVVSHREDFERDAPDYIESACYLNFFIDLLVEEADNYSIIHTIFTKLKRSTDALDKKSKNHIIASELGLQILTHQYQQKKWKPQKHPIVIVLPEKFYTIHDDQDEMSIDDEVASIKLPSLLPKRFKLPPLPAITDQNNNDKNSTTNNDDESDKDENSNNDSSKKNDDDSTVAAKSKISKPPAKKISKKSAAKQKSPKKKTNKKKKQSSSEEELSSSEEEDEEVEDEGDN</sequence>
<dbReference type="GO" id="GO:0051301">
    <property type="term" value="P:cell division"/>
    <property type="evidence" value="ECO:0007669"/>
    <property type="project" value="UniProtKB-KW"/>
</dbReference>
<feature type="region of interest" description="Disordered" evidence="6">
    <location>
        <begin position="1"/>
        <end position="143"/>
    </location>
</feature>
<evidence type="ECO:0000256" key="1">
    <source>
        <dbReference type="ARBA" id="ARBA00004123"/>
    </source>
</evidence>
<protein>
    <submittedName>
        <fullName evidence="7">Uncharacterized protein</fullName>
    </submittedName>
</protein>
<feature type="compositionally biased region" description="Low complexity" evidence="6">
    <location>
        <begin position="681"/>
        <end position="691"/>
    </location>
</feature>
<dbReference type="PANTHER" id="PTHR12663:SF0">
    <property type="entry name" value="PRECOCIOUS DISSOCIATION OF SISTERS 5, ISOFORM A"/>
    <property type="match status" value="1"/>
</dbReference>
<proteinExistence type="predicted"/>
<evidence type="ECO:0000313" key="7">
    <source>
        <dbReference type="EMBL" id="KAK5577587.1"/>
    </source>
</evidence>
<accession>A0AAN7TWK9</accession>
<keyword evidence="4" id="KW-0539">Nucleus</keyword>
<feature type="region of interest" description="Disordered" evidence="6">
    <location>
        <begin position="1318"/>
        <end position="1420"/>
    </location>
</feature>
<dbReference type="Pfam" id="PF20168">
    <property type="entry name" value="PDS5"/>
    <property type="match status" value="1"/>
</dbReference>
<keyword evidence="5" id="KW-0131">Cell cycle</keyword>
<dbReference type="InterPro" id="IPR039776">
    <property type="entry name" value="Pds5"/>
</dbReference>
<feature type="compositionally biased region" description="Low complexity" evidence="6">
    <location>
        <begin position="1325"/>
        <end position="1337"/>
    </location>
</feature>
<feature type="compositionally biased region" description="Acidic residues" evidence="6">
    <location>
        <begin position="49"/>
        <end position="63"/>
    </location>
</feature>
<dbReference type="GO" id="GO:0005634">
    <property type="term" value="C:nucleus"/>
    <property type="evidence" value="ECO:0007669"/>
    <property type="project" value="UniProtKB-SubCell"/>
</dbReference>